<dbReference type="EMBL" id="JAACNO010002837">
    <property type="protein sequence ID" value="KAF4130483.1"/>
    <property type="molecule type" value="Genomic_DNA"/>
</dbReference>
<protein>
    <submittedName>
        <fullName evidence="2">Uncharacterized protein</fullName>
    </submittedName>
</protein>
<organism evidence="2 3">
    <name type="scientific">Phytophthora infestans</name>
    <name type="common">Potato late blight agent</name>
    <name type="synonym">Botrytis infestans</name>
    <dbReference type="NCBI Taxonomy" id="4787"/>
    <lineage>
        <taxon>Eukaryota</taxon>
        <taxon>Sar</taxon>
        <taxon>Stramenopiles</taxon>
        <taxon>Oomycota</taxon>
        <taxon>Peronosporomycetes</taxon>
        <taxon>Peronosporales</taxon>
        <taxon>Peronosporaceae</taxon>
        <taxon>Phytophthora</taxon>
    </lineage>
</organism>
<feature type="region of interest" description="Disordered" evidence="1">
    <location>
        <begin position="1"/>
        <end position="29"/>
    </location>
</feature>
<proteinExistence type="predicted"/>
<name>A0A8S9TR74_PHYIN</name>
<reference evidence="2" key="1">
    <citation type="submission" date="2020-03" db="EMBL/GenBank/DDBJ databases">
        <title>Hybrid Assembly of Korean Phytophthora infestans isolates.</title>
        <authorList>
            <person name="Prokchorchik M."/>
            <person name="Lee Y."/>
            <person name="Seo J."/>
            <person name="Cho J.-H."/>
            <person name="Park Y.-E."/>
            <person name="Jang D.-C."/>
            <person name="Im J.-S."/>
            <person name="Choi J.-G."/>
            <person name="Park H.-J."/>
            <person name="Lee G.-B."/>
            <person name="Lee Y.-G."/>
            <person name="Hong S.-Y."/>
            <person name="Cho K."/>
            <person name="Sohn K.H."/>
        </authorList>
    </citation>
    <scope>NUCLEOTIDE SEQUENCE</scope>
    <source>
        <strain evidence="2">KR_2_A2</strain>
    </source>
</reference>
<evidence type="ECO:0000313" key="3">
    <source>
        <dbReference type="Proteomes" id="UP000704712"/>
    </source>
</evidence>
<comment type="caution">
    <text evidence="2">The sequence shown here is derived from an EMBL/GenBank/DDBJ whole genome shotgun (WGS) entry which is preliminary data.</text>
</comment>
<evidence type="ECO:0000313" key="2">
    <source>
        <dbReference type="EMBL" id="KAF4130483.1"/>
    </source>
</evidence>
<sequence>MKHFMQQQWQQQLAQNPWSAQGSPRDRGRVMSAVSTIVPITSKQAQPEGLRLRGIRIDDDG</sequence>
<evidence type="ECO:0000256" key="1">
    <source>
        <dbReference type="SAM" id="MobiDB-lite"/>
    </source>
</evidence>
<dbReference type="AlphaFoldDB" id="A0A8S9TR74"/>
<feature type="compositionally biased region" description="Low complexity" evidence="1">
    <location>
        <begin position="1"/>
        <end position="15"/>
    </location>
</feature>
<dbReference type="Proteomes" id="UP000704712">
    <property type="component" value="Unassembled WGS sequence"/>
</dbReference>
<accession>A0A8S9TR74</accession>
<gene>
    <name evidence="2" type="ORF">GN958_ATG20377</name>
</gene>